<protein>
    <submittedName>
        <fullName evidence="6">FAD-binding protein</fullName>
    </submittedName>
</protein>
<dbReference type="RefSeq" id="WP_163717633.1">
    <property type="nucleotide sequence ID" value="NZ_BLKZ01000001.1"/>
</dbReference>
<evidence type="ECO:0000256" key="1">
    <source>
        <dbReference type="ARBA" id="ARBA00001974"/>
    </source>
</evidence>
<dbReference type="Proteomes" id="UP000465360">
    <property type="component" value="Unassembled WGS sequence"/>
</dbReference>
<sequence>MAWDHEFDVVVLGSGGAGLTAALSAATAGASVQVFEKAPTVGGTTAVSGGIAWIPAHNRAPDRELTVADALKYLRAQSFGSMDDEMVETFVRTGPLMLDFVEKHSGLRFEVAEGFPDYQPELPGGQPGGGRSLSAAPFDLGVLGDWPERITAFPADWSNVGFDAETRARLHADVARAGDLCVAGTALVAGLLKGLLDTGVAPCVNSRAEQLIVEGDTVVGVRIAGPEQSINVRARRGVILGTGGFEWDPALVQAFLRGPMHGAVSPPNNTGDGLRMAMALGADLANMGEAWWVPIVQIPGDTIDGKPRSRSVRLERTRPRSIIVNRAGRRFVNEAGEYNSMAGAFHYLDPRGGYVNDRAWIVFDSIHLQRYGFLGVEPGAPVPEWFCESADLAELGAKTGIDAAGLERTIAKWNRDVAAGHDPDFGRGSSAYDGYWGDNTATTLAGKTLGPIDAAPYYAVPVQVGAMGTKGGPRTDRDGRVLHVSGRSIPGLFAAGNAMAGATGRAYGGAGGTLGPAMVFGYRSGYAAATGQSVSERGRVSQAL</sequence>
<dbReference type="InterPro" id="IPR003953">
    <property type="entry name" value="FAD-dep_OxRdtase_2_FAD-bd"/>
</dbReference>
<evidence type="ECO:0000256" key="4">
    <source>
        <dbReference type="ARBA" id="ARBA00023002"/>
    </source>
</evidence>
<keyword evidence="7" id="KW-1185">Reference proteome</keyword>
<dbReference type="PRINTS" id="PR00411">
    <property type="entry name" value="PNDRDTASEI"/>
</dbReference>
<dbReference type="Pfam" id="PF00890">
    <property type="entry name" value="FAD_binding_2"/>
    <property type="match status" value="1"/>
</dbReference>
<proteinExistence type="predicted"/>
<dbReference type="InterPro" id="IPR050315">
    <property type="entry name" value="FAD-oxidoreductase_2"/>
</dbReference>
<dbReference type="Gene3D" id="3.50.50.60">
    <property type="entry name" value="FAD/NAD(P)-binding domain"/>
    <property type="match status" value="2"/>
</dbReference>
<keyword evidence="4" id="KW-0560">Oxidoreductase</keyword>
<reference evidence="6 7" key="1">
    <citation type="journal article" date="2019" name="Emerg. Microbes Infect.">
        <title>Comprehensive subspecies identification of 175 nontuberculous mycobacteria species based on 7547 genomic profiles.</title>
        <authorList>
            <person name="Matsumoto Y."/>
            <person name="Kinjo T."/>
            <person name="Motooka D."/>
            <person name="Nabeya D."/>
            <person name="Jung N."/>
            <person name="Uechi K."/>
            <person name="Horii T."/>
            <person name="Iida T."/>
            <person name="Fujita J."/>
            <person name="Nakamura S."/>
        </authorList>
    </citation>
    <scope>NUCLEOTIDE SEQUENCE [LARGE SCALE GENOMIC DNA]</scope>
    <source>
        <strain evidence="6 7">JCM 30725</strain>
    </source>
</reference>
<evidence type="ECO:0000313" key="7">
    <source>
        <dbReference type="Proteomes" id="UP000465360"/>
    </source>
</evidence>
<evidence type="ECO:0000256" key="2">
    <source>
        <dbReference type="ARBA" id="ARBA00022630"/>
    </source>
</evidence>
<dbReference type="InterPro" id="IPR036188">
    <property type="entry name" value="FAD/NAD-bd_sf"/>
</dbReference>
<evidence type="ECO:0000259" key="5">
    <source>
        <dbReference type="Pfam" id="PF00890"/>
    </source>
</evidence>
<dbReference type="InterPro" id="IPR027477">
    <property type="entry name" value="Succ_DH/fumarate_Rdtase_cat_sf"/>
</dbReference>
<gene>
    <name evidence="6" type="ORF">MBOU_49100</name>
</gene>
<dbReference type="AlphaFoldDB" id="A0A7I9YW75"/>
<dbReference type="PANTHER" id="PTHR43400">
    <property type="entry name" value="FUMARATE REDUCTASE"/>
    <property type="match status" value="1"/>
</dbReference>
<name>A0A7I9YW75_MYCBU</name>
<dbReference type="EMBL" id="BLKZ01000001">
    <property type="protein sequence ID" value="GFG92868.1"/>
    <property type="molecule type" value="Genomic_DNA"/>
</dbReference>
<comment type="cofactor">
    <cofactor evidence="1">
        <name>FAD</name>
        <dbReference type="ChEBI" id="CHEBI:57692"/>
    </cofactor>
</comment>
<dbReference type="SUPFAM" id="SSF51905">
    <property type="entry name" value="FAD/NAD(P)-binding domain"/>
    <property type="match status" value="1"/>
</dbReference>
<dbReference type="PANTHER" id="PTHR43400:SF10">
    <property type="entry name" value="3-OXOSTEROID 1-DEHYDROGENASE"/>
    <property type="match status" value="1"/>
</dbReference>
<keyword evidence="3" id="KW-0274">FAD</keyword>
<evidence type="ECO:0000256" key="3">
    <source>
        <dbReference type="ARBA" id="ARBA00022827"/>
    </source>
</evidence>
<evidence type="ECO:0000313" key="6">
    <source>
        <dbReference type="EMBL" id="GFG92868.1"/>
    </source>
</evidence>
<dbReference type="GO" id="GO:0033765">
    <property type="term" value="F:steroid dehydrogenase activity, acting on the CH-CH group of donors"/>
    <property type="evidence" value="ECO:0007669"/>
    <property type="project" value="UniProtKB-ARBA"/>
</dbReference>
<dbReference type="SUPFAM" id="SSF56425">
    <property type="entry name" value="Succinate dehydrogenase/fumarate reductase flavoprotein, catalytic domain"/>
    <property type="match status" value="1"/>
</dbReference>
<dbReference type="GO" id="GO:0008202">
    <property type="term" value="P:steroid metabolic process"/>
    <property type="evidence" value="ECO:0007669"/>
    <property type="project" value="UniProtKB-ARBA"/>
</dbReference>
<feature type="domain" description="FAD-dependent oxidoreductase 2 FAD-binding" evidence="5">
    <location>
        <begin position="8"/>
        <end position="514"/>
    </location>
</feature>
<comment type="caution">
    <text evidence="6">The sequence shown here is derived from an EMBL/GenBank/DDBJ whole genome shotgun (WGS) entry which is preliminary data.</text>
</comment>
<organism evidence="6 7">
    <name type="scientific">Mycobacterium bourgelatii</name>
    <dbReference type="NCBI Taxonomy" id="1273442"/>
    <lineage>
        <taxon>Bacteria</taxon>
        <taxon>Bacillati</taxon>
        <taxon>Actinomycetota</taxon>
        <taxon>Actinomycetes</taxon>
        <taxon>Mycobacteriales</taxon>
        <taxon>Mycobacteriaceae</taxon>
        <taxon>Mycobacterium</taxon>
    </lineage>
</organism>
<accession>A0A7I9YW75</accession>
<keyword evidence="2" id="KW-0285">Flavoprotein</keyword>